<dbReference type="Pfam" id="PF11817">
    <property type="entry name" value="Foie-gras_1"/>
    <property type="match status" value="1"/>
</dbReference>
<reference evidence="3" key="1">
    <citation type="submission" date="2023-06" db="EMBL/GenBank/DDBJ databases">
        <title>Genome-scale phylogeny and comparative genomics of the fungal order Sordariales.</title>
        <authorList>
            <consortium name="Lawrence Berkeley National Laboratory"/>
            <person name="Hensen N."/>
            <person name="Bonometti L."/>
            <person name="Westerberg I."/>
            <person name="Brannstrom I.O."/>
            <person name="Guillou S."/>
            <person name="Cros-Aarteil S."/>
            <person name="Calhoun S."/>
            <person name="Haridas S."/>
            <person name="Kuo A."/>
            <person name="Mondo S."/>
            <person name="Pangilinan J."/>
            <person name="Riley R."/>
            <person name="LaButti K."/>
            <person name="Andreopoulos B."/>
            <person name="Lipzen A."/>
            <person name="Chen C."/>
            <person name="Yanf M."/>
            <person name="Daum C."/>
            <person name="Ng V."/>
            <person name="Clum A."/>
            <person name="Steindorff A."/>
            <person name="Ohm R."/>
            <person name="Martin F."/>
            <person name="Silar P."/>
            <person name="Natvig D."/>
            <person name="Lalanne C."/>
            <person name="Gautier V."/>
            <person name="Ament-velasquez S.L."/>
            <person name="Kruys A."/>
            <person name="Hutchinson M.I."/>
            <person name="Powell A.J."/>
            <person name="Barry K."/>
            <person name="Miller A.N."/>
            <person name="Grigoriev I.V."/>
            <person name="Debuchy R."/>
            <person name="Gladieux P."/>
            <person name="Thoren M.H."/>
            <person name="Johannesson H."/>
        </authorList>
    </citation>
    <scope>NUCLEOTIDE SEQUENCE</scope>
    <source>
        <strain evidence="3">SMH3187-1</strain>
    </source>
</reference>
<dbReference type="InterPro" id="IPR021773">
    <property type="entry name" value="TPC11"/>
</dbReference>
<protein>
    <submittedName>
        <fullName evidence="3">Gryzun, putative trafficking through golgi-domain-containing protein</fullName>
    </submittedName>
</protein>
<organism evidence="3 4">
    <name type="scientific">Schizothecium vesticola</name>
    <dbReference type="NCBI Taxonomy" id="314040"/>
    <lineage>
        <taxon>Eukaryota</taxon>
        <taxon>Fungi</taxon>
        <taxon>Dikarya</taxon>
        <taxon>Ascomycota</taxon>
        <taxon>Pezizomycotina</taxon>
        <taxon>Sordariomycetes</taxon>
        <taxon>Sordariomycetidae</taxon>
        <taxon>Sordariales</taxon>
        <taxon>Schizotheciaceae</taxon>
        <taxon>Schizothecium</taxon>
    </lineage>
</organism>
<dbReference type="InterPro" id="IPR012880">
    <property type="entry name" value="Gryzun"/>
</dbReference>
<name>A0AA40EPQ0_9PEZI</name>
<evidence type="ECO:0000313" key="3">
    <source>
        <dbReference type="EMBL" id="KAK0743226.1"/>
    </source>
</evidence>
<keyword evidence="4" id="KW-1185">Reference proteome</keyword>
<dbReference type="Proteomes" id="UP001172155">
    <property type="component" value="Unassembled WGS sequence"/>
</dbReference>
<evidence type="ECO:0000313" key="4">
    <source>
        <dbReference type="Proteomes" id="UP001172155"/>
    </source>
</evidence>
<dbReference type="Pfam" id="PF07919">
    <property type="entry name" value="Gryzun"/>
    <property type="match status" value="1"/>
</dbReference>
<dbReference type="PANTHER" id="PTHR14374">
    <property type="entry name" value="FOIE GRAS"/>
    <property type="match status" value="1"/>
</dbReference>
<gene>
    <name evidence="3" type="ORF">B0T18DRAFT_370988</name>
</gene>
<evidence type="ECO:0000259" key="1">
    <source>
        <dbReference type="Pfam" id="PF07919"/>
    </source>
</evidence>
<comment type="caution">
    <text evidence="3">The sequence shown here is derived from an EMBL/GenBank/DDBJ whole genome shotgun (WGS) entry which is preliminary data.</text>
</comment>
<sequence>MDEYPAGSLDPSIPFLLTLGVSGPSDHDAELSPQLKEQGFLLRSDLPPLETERALFLLRYIQAHDASRLPWNGRDSVKGVRHRFRIRTAARTVLLPPRRARLPDDVEQPPHPVVLHSPFSPLSPISPLYPDGVIGTEWIRKHQVLVPSILLCFYSLVSDPTQATLQDNQIKTDINNLRGFLSQSGYKTRLAVVLISDDTTSPLEGVQERVETIRRGCSIDTKCFFLVPPAESADELERIAENMLTTLYGVAIEYYRDLGRHARKKRGRGIAPQPTVPPTSGTSGTLSLAGWNVRYDFKSAVFAEFRVEFENALRSYDQAYEGLLSSELLEVIPSWDPRWNEARFLADVITVRYIASLLWGGQHSAAVRRWQLHHDRIADFVERLGRGTKNYGWKAWESRWAVVMANLIERAGIPDLAPSSQILFLQPEKAAMGERLQPWELLHHTGYWYRLAAKHMYGRRVLARAIPEDDRRPPGLSPASQVAGKAFAYDTYMCPDPHQEYPLDKNDDGVDHSQLIVELLMKARSEFLKRHQVRFAAELSLECAKELAVIQDWPSIVELLRPLWKDMSFRTEGWLTIVEDLSWMLRSAASMVGEAGVVVAIDWELLNRNFTRRTGWPYNIIGSLDGMTPKFKPKVHIEDGQTLSFITASFLFQDGEGKAGQSANGQLAIRSNAHPGSSPVPFSAFQIDFSGSINRVVVKHMKEGTTRRERGSVALSAVALQPAEDEAAEPSSVELDEESRSVTLQGVANLTLAAGQTIVLGMHIPLREPGETCAVALTLTIDASTFTLDQYLTFQPGANSNNWYLPTLGARRVSRTNPLSIKVLPRPPQMEIVGLTWKEQYYTNEPISLEFEIVNEEELEAAAKLDVTLSGEEAPTFTLEVPSKAAGTGSDAVQGTGGRVSGVSLGAIESSKSITVKIRLPPVLQPGEHDLVMKVVYFLSSNPGTPITQTTTFQLNIVNPFEANYDLLPRVHPNPWPSLFDPSGVRDPAATDAATVAPKGLSQTWCLVTRYASFAAEDLRVVDVAIRVQGSPTVRCDATRTVPHSPPPDGWLVQPKVIQDAAFDLVAQRATLDDRSPTQLNVSFLIRWKRADADAAEEPNTTTLPVPRFAIFGIEPRVLASASHRHVVPEGRGKRQLLVELTLVIENASNHLLTFGVSMEPSDEFAFSGPKQTALNLLPVSRRFLTYRLLPLAGGGKEGGWLKPGLAVRDMYFKKVLRVVPTEGMKADKDGGVLVWVPPEGDGE</sequence>
<proteinExistence type="predicted"/>
<feature type="domain" description="Trafficking protein particle complex subunit 11" evidence="2">
    <location>
        <begin position="338"/>
        <end position="608"/>
    </location>
</feature>
<dbReference type="AlphaFoldDB" id="A0AA40EPQ0"/>
<evidence type="ECO:0000259" key="2">
    <source>
        <dbReference type="Pfam" id="PF11817"/>
    </source>
</evidence>
<accession>A0AA40EPQ0</accession>
<dbReference type="EMBL" id="JAUKUD010000005">
    <property type="protein sequence ID" value="KAK0743226.1"/>
    <property type="molecule type" value="Genomic_DNA"/>
</dbReference>
<feature type="domain" description="Gryzun putative trafficking through Golgi" evidence="1">
    <location>
        <begin position="635"/>
        <end position="1238"/>
    </location>
</feature>
<dbReference type="PANTHER" id="PTHR14374:SF0">
    <property type="entry name" value="TRAFFICKING PROTEIN PARTICLE COMPLEX SUBUNIT 11"/>
    <property type="match status" value="1"/>
</dbReference>